<dbReference type="AlphaFoldDB" id="A0AAD7BNT9"/>
<evidence type="ECO:0000313" key="2">
    <source>
        <dbReference type="EMBL" id="KAJ7626230.1"/>
    </source>
</evidence>
<keyword evidence="3" id="KW-1185">Reference proteome</keyword>
<evidence type="ECO:0000256" key="1">
    <source>
        <dbReference type="SAM" id="MobiDB-lite"/>
    </source>
</evidence>
<reference evidence="2" key="1">
    <citation type="submission" date="2023-03" db="EMBL/GenBank/DDBJ databases">
        <title>Massive genome expansion in bonnet fungi (Mycena s.s.) driven by repeated elements and novel gene families across ecological guilds.</title>
        <authorList>
            <consortium name="Lawrence Berkeley National Laboratory"/>
            <person name="Harder C.B."/>
            <person name="Miyauchi S."/>
            <person name="Viragh M."/>
            <person name="Kuo A."/>
            <person name="Thoen E."/>
            <person name="Andreopoulos B."/>
            <person name="Lu D."/>
            <person name="Skrede I."/>
            <person name="Drula E."/>
            <person name="Henrissat B."/>
            <person name="Morin E."/>
            <person name="Kohler A."/>
            <person name="Barry K."/>
            <person name="LaButti K."/>
            <person name="Morin E."/>
            <person name="Salamov A."/>
            <person name="Lipzen A."/>
            <person name="Mereny Z."/>
            <person name="Hegedus B."/>
            <person name="Baldrian P."/>
            <person name="Stursova M."/>
            <person name="Weitz H."/>
            <person name="Taylor A."/>
            <person name="Grigoriev I.V."/>
            <person name="Nagy L.G."/>
            <person name="Martin F."/>
            <person name="Kauserud H."/>
        </authorList>
    </citation>
    <scope>NUCLEOTIDE SEQUENCE</scope>
    <source>
        <strain evidence="2">CBHHK067</strain>
    </source>
</reference>
<feature type="compositionally biased region" description="Basic and acidic residues" evidence="1">
    <location>
        <begin position="204"/>
        <end position="228"/>
    </location>
</feature>
<organism evidence="2 3">
    <name type="scientific">Mycena rosella</name>
    <name type="common">Pink bonnet</name>
    <name type="synonym">Agaricus rosellus</name>
    <dbReference type="NCBI Taxonomy" id="1033263"/>
    <lineage>
        <taxon>Eukaryota</taxon>
        <taxon>Fungi</taxon>
        <taxon>Dikarya</taxon>
        <taxon>Basidiomycota</taxon>
        <taxon>Agaricomycotina</taxon>
        <taxon>Agaricomycetes</taxon>
        <taxon>Agaricomycetidae</taxon>
        <taxon>Agaricales</taxon>
        <taxon>Marasmiineae</taxon>
        <taxon>Mycenaceae</taxon>
        <taxon>Mycena</taxon>
    </lineage>
</organism>
<dbReference type="Proteomes" id="UP001221757">
    <property type="component" value="Unassembled WGS sequence"/>
</dbReference>
<protein>
    <submittedName>
        <fullName evidence="2">Uncharacterized protein</fullName>
    </submittedName>
</protein>
<feature type="compositionally biased region" description="Low complexity" evidence="1">
    <location>
        <begin position="238"/>
        <end position="251"/>
    </location>
</feature>
<name>A0AAD7BNT9_MYCRO</name>
<dbReference type="EMBL" id="JARKIE010000589">
    <property type="protein sequence ID" value="KAJ7626230.1"/>
    <property type="molecule type" value="Genomic_DNA"/>
</dbReference>
<proteinExistence type="predicted"/>
<gene>
    <name evidence="2" type="ORF">B0H17DRAFT_563566</name>
</gene>
<sequence length="331" mass="36231">MKHNDPEYSGIPNDTPASEAATYFVKICYRHSKAAILDFKGMVTPAQYDHLMNFMYIDSKESLDEFSDFVKKLGVKKIQDWWTHKEMSDWIIPCLVKSQSRIFADDWDSTPATTNTGEAQHHWTNSITGIKLSLVEAIERARVLDENVAREIQSSMGTGILANSQNKAYHRGSRNLQRQANAAEKVRRSNDLTNSSKGINAEIAELKEGRRQSTAREKALREQLKSEKAGSTPRGKTGSRSAIISASSSGRVKTAAVMTGPAAPRRAPDEDTSAVSSSEPRSEDLATTIDIDQPVDGSSLSSNIDAEWAGCSAGCPGGVVCTAGCRAWRQF</sequence>
<evidence type="ECO:0000313" key="3">
    <source>
        <dbReference type="Proteomes" id="UP001221757"/>
    </source>
</evidence>
<accession>A0AAD7BNT9</accession>
<comment type="caution">
    <text evidence="2">The sequence shown here is derived from an EMBL/GenBank/DDBJ whole genome shotgun (WGS) entry which is preliminary data.</text>
</comment>
<feature type="region of interest" description="Disordered" evidence="1">
    <location>
        <begin position="163"/>
        <end position="296"/>
    </location>
</feature>